<keyword evidence="4 8" id="KW-0227">DNA damage</keyword>
<dbReference type="Pfam" id="PF11967">
    <property type="entry name" value="RecO_N"/>
    <property type="match status" value="1"/>
</dbReference>
<feature type="region of interest" description="Disordered" evidence="9">
    <location>
        <begin position="257"/>
        <end position="286"/>
    </location>
</feature>
<dbReference type="AlphaFoldDB" id="A0A173LMT5"/>
<evidence type="ECO:0000256" key="8">
    <source>
        <dbReference type="HAMAP-Rule" id="MF_00201"/>
    </source>
</evidence>
<keyword evidence="5 8" id="KW-0233">DNA recombination</keyword>
<comment type="similarity">
    <text evidence="2 8">Belongs to the RecO family.</text>
</comment>
<evidence type="ECO:0000313" key="12">
    <source>
        <dbReference type="Proteomes" id="UP000186104"/>
    </source>
</evidence>
<gene>
    <name evidence="8" type="primary">recO</name>
    <name evidence="11" type="ORF">BJL86_1257</name>
</gene>
<dbReference type="PANTHER" id="PTHR33991">
    <property type="entry name" value="DNA REPAIR PROTEIN RECO"/>
    <property type="match status" value="1"/>
</dbReference>
<feature type="domain" description="DNA replication/recombination mediator RecO N-terminal" evidence="10">
    <location>
        <begin position="1"/>
        <end position="68"/>
    </location>
</feature>
<proteinExistence type="inferred from homology"/>
<evidence type="ECO:0000256" key="5">
    <source>
        <dbReference type="ARBA" id="ARBA00023172"/>
    </source>
</evidence>
<sequence>MHPVRDRALVLRTHDLGEADRIITMLCYEHGIVRGVGKAVRRTRSKFGSRLEPFTFVEVQFVPSKRSLAMGSGAPGMVGLGTPFGSGGLAIIQQAETIETYAPQITGDWRAYTAACAMMEAAEHLAGGEPRILRMLVLAFRSLAEARRDPSLVAVSFMLRALQVAGWEPVLLACARCGVVGPHRAYHVPSGGAVCVHCRPPGALTPRQGTPEVLDALLRGRWDVVEAAPEQVLRQASQLVVAHVQWHTERSLHTLPLLAGEGDVRRHTQAPTGTPNRKDHSHGASA</sequence>
<evidence type="ECO:0000259" key="10">
    <source>
        <dbReference type="Pfam" id="PF11967"/>
    </source>
</evidence>
<dbReference type="GO" id="GO:0006302">
    <property type="term" value="P:double-strand break repair"/>
    <property type="evidence" value="ECO:0007669"/>
    <property type="project" value="TreeGrafter"/>
</dbReference>
<dbReference type="InterPro" id="IPR003717">
    <property type="entry name" value="RecO"/>
</dbReference>
<dbReference type="Proteomes" id="UP000186104">
    <property type="component" value="Chromosome"/>
</dbReference>
<dbReference type="GO" id="GO:0043590">
    <property type="term" value="C:bacterial nucleoid"/>
    <property type="evidence" value="ECO:0007669"/>
    <property type="project" value="TreeGrafter"/>
</dbReference>
<dbReference type="KEGG" id="dtm:BJL86_1257"/>
<evidence type="ECO:0000256" key="9">
    <source>
        <dbReference type="SAM" id="MobiDB-lite"/>
    </source>
</evidence>
<feature type="compositionally biased region" description="Basic and acidic residues" evidence="9">
    <location>
        <begin position="276"/>
        <end position="286"/>
    </location>
</feature>
<dbReference type="RefSeq" id="WP_075844880.1">
    <property type="nucleotide sequence ID" value="NZ_CP015961.1"/>
</dbReference>
<dbReference type="SUPFAM" id="SSF57863">
    <property type="entry name" value="ArfGap/RecO-like zinc finger"/>
    <property type="match status" value="1"/>
</dbReference>
<dbReference type="HAMAP" id="MF_00201">
    <property type="entry name" value="RecO"/>
    <property type="match status" value="1"/>
</dbReference>
<dbReference type="STRING" id="499555.BJL86_1257"/>
<dbReference type="OrthoDB" id="9812244at2"/>
<evidence type="ECO:0000256" key="3">
    <source>
        <dbReference type="ARBA" id="ARBA00021310"/>
    </source>
</evidence>
<organism evidence="11 12">
    <name type="scientific">Dietzia timorensis</name>
    <dbReference type="NCBI Taxonomy" id="499555"/>
    <lineage>
        <taxon>Bacteria</taxon>
        <taxon>Bacillati</taxon>
        <taxon>Actinomycetota</taxon>
        <taxon>Actinomycetes</taxon>
        <taxon>Mycobacteriales</taxon>
        <taxon>Dietziaceae</taxon>
        <taxon>Dietzia</taxon>
    </lineage>
</organism>
<dbReference type="Gene3D" id="1.20.1440.120">
    <property type="entry name" value="Recombination protein O, C-terminal domain"/>
    <property type="match status" value="1"/>
</dbReference>
<keyword evidence="6 8" id="KW-0234">DNA repair</keyword>
<comment type="function">
    <text evidence="1 8">Involved in DNA repair and RecF pathway recombination.</text>
</comment>
<evidence type="ECO:0000256" key="7">
    <source>
        <dbReference type="ARBA" id="ARBA00033409"/>
    </source>
</evidence>
<protein>
    <recommendedName>
        <fullName evidence="3 8">DNA repair protein RecO</fullName>
    </recommendedName>
    <alternativeName>
        <fullName evidence="7 8">Recombination protein O</fullName>
    </alternativeName>
</protein>
<evidence type="ECO:0000256" key="1">
    <source>
        <dbReference type="ARBA" id="ARBA00003065"/>
    </source>
</evidence>
<dbReference type="Gene3D" id="2.40.50.140">
    <property type="entry name" value="Nucleic acid-binding proteins"/>
    <property type="match status" value="1"/>
</dbReference>
<dbReference type="InterPro" id="IPR022572">
    <property type="entry name" value="DNA_rep/recomb_RecO_N"/>
</dbReference>
<evidence type="ECO:0000313" key="11">
    <source>
        <dbReference type="EMBL" id="ANI92042.1"/>
    </source>
</evidence>
<dbReference type="SUPFAM" id="SSF50249">
    <property type="entry name" value="Nucleic acid-binding proteins"/>
    <property type="match status" value="1"/>
</dbReference>
<accession>A0A173LMT5</accession>
<evidence type="ECO:0000256" key="2">
    <source>
        <dbReference type="ARBA" id="ARBA00007452"/>
    </source>
</evidence>
<dbReference type="PANTHER" id="PTHR33991:SF1">
    <property type="entry name" value="DNA REPAIR PROTEIN RECO"/>
    <property type="match status" value="1"/>
</dbReference>
<dbReference type="InterPro" id="IPR042242">
    <property type="entry name" value="RecO_C"/>
</dbReference>
<evidence type="ECO:0000256" key="4">
    <source>
        <dbReference type="ARBA" id="ARBA00022763"/>
    </source>
</evidence>
<dbReference type="GO" id="GO:0006310">
    <property type="term" value="P:DNA recombination"/>
    <property type="evidence" value="ECO:0007669"/>
    <property type="project" value="UniProtKB-UniRule"/>
</dbReference>
<dbReference type="InterPro" id="IPR012340">
    <property type="entry name" value="NA-bd_OB-fold"/>
</dbReference>
<evidence type="ECO:0000256" key="6">
    <source>
        <dbReference type="ARBA" id="ARBA00023204"/>
    </source>
</evidence>
<keyword evidence="12" id="KW-1185">Reference proteome</keyword>
<name>A0A173LMT5_9ACTN</name>
<reference evidence="11 12" key="1">
    <citation type="submission" date="2016-06" db="EMBL/GenBank/DDBJ databases">
        <title>Complete genome sequence of a saline-alkali tolerant type strain Dietzia timorensis ID05-A0528T.</title>
        <authorList>
            <person name="Wu X."/>
        </authorList>
    </citation>
    <scope>NUCLEOTIDE SEQUENCE [LARGE SCALE GENOMIC DNA]</scope>
    <source>
        <strain evidence="11 12">ID05-A0528</strain>
    </source>
</reference>
<dbReference type="EMBL" id="CP015961">
    <property type="protein sequence ID" value="ANI92042.1"/>
    <property type="molecule type" value="Genomic_DNA"/>
</dbReference>
<dbReference type="InterPro" id="IPR037278">
    <property type="entry name" value="ARFGAP/RecO"/>
</dbReference>
<dbReference type="Pfam" id="PF02565">
    <property type="entry name" value="RecO_C"/>
    <property type="match status" value="1"/>
</dbReference>